<name>A0AAJ7T7W1_PETMA</name>
<dbReference type="PANTHER" id="PTHR41142">
    <property type="entry name" value="SI:DKEY-16J16.4"/>
    <property type="match status" value="1"/>
</dbReference>
<dbReference type="RefSeq" id="XP_032811921.1">
    <property type="nucleotide sequence ID" value="XM_032956030.1"/>
</dbReference>
<dbReference type="GeneID" id="116943294"/>
<dbReference type="AlphaFoldDB" id="A0AAJ7T7W1"/>
<feature type="compositionally biased region" description="Basic residues" evidence="1">
    <location>
        <begin position="1"/>
        <end position="10"/>
    </location>
</feature>
<feature type="compositionally biased region" description="Acidic residues" evidence="1">
    <location>
        <begin position="29"/>
        <end position="42"/>
    </location>
</feature>
<feature type="region of interest" description="Disordered" evidence="1">
    <location>
        <begin position="194"/>
        <end position="219"/>
    </location>
</feature>
<gene>
    <name evidence="3" type="primary">LOC116943294</name>
</gene>
<feature type="region of interest" description="Disordered" evidence="1">
    <location>
        <begin position="1"/>
        <end position="43"/>
    </location>
</feature>
<dbReference type="PANTHER" id="PTHR41142:SF1">
    <property type="entry name" value="SI:DKEY-16J16.4"/>
    <property type="match status" value="1"/>
</dbReference>
<organism evidence="2 3">
    <name type="scientific">Petromyzon marinus</name>
    <name type="common">Sea lamprey</name>
    <dbReference type="NCBI Taxonomy" id="7757"/>
    <lineage>
        <taxon>Eukaryota</taxon>
        <taxon>Metazoa</taxon>
        <taxon>Chordata</taxon>
        <taxon>Craniata</taxon>
        <taxon>Vertebrata</taxon>
        <taxon>Cyclostomata</taxon>
        <taxon>Hyperoartia</taxon>
        <taxon>Petromyzontiformes</taxon>
        <taxon>Petromyzontidae</taxon>
        <taxon>Petromyzon</taxon>
    </lineage>
</organism>
<evidence type="ECO:0000313" key="2">
    <source>
        <dbReference type="Proteomes" id="UP001318040"/>
    </source>
</evidence>
<accession>A0AAJ7T7W1</accession>
<protein>
    <submittedName>
        <fullName evidence="3">Uncharacterized protein LOC116943294</fullName>
    </submittedName>
</protein>
<proteinExistence type="predicted"/>
<evidence type="ECO:0000256" key="1">
    <source>
        <dbReference type="SAM" id="MobiDB-lite"/>
    </source>
</evidence>
<sequence length="306" mass="32832">MLRVLTKRLRAQSLSEPWPGSAKVTCSSSDEDETQDSEDENQELALIDKEHRRCGGGGTGAVQAVHHQWEFRAVSRTSSAPERPGCEDDPERPPGAAAVAAPFTDRRGCGTVQRPQSLPEKRKRAPMDGCCQAGGGAGSVCSSDDEVKALCVDAGTGGCGSGAVFGPLPPQAEQDPGCEHPSAFRPIQQNEQDGACDAVRGGSRSQQNHHHQQQQQQYLSPCKRLRPGWEQAARPSLDLEKMQQKMAWRRHWGPGARTRILKFRSIGGGPTSPCCLGDTSVFAFRPPGLLVPVKPVASSEGPSCAY</sequence>
<reference evidence="3" key="1">
    <citation type="submission" date="2025-08" db="UniProtKB">
        <authorList>
            <consortium name="RefSeq"/>
        </authorList>
    </citation>
    <scope>IDENTIFICATION</scope>
    <source>
        <tissue evidence="3">Sperm</tissue>
    </source>
</reference>
<keyword evidence="2" id="KW-1185">Reference proteome</keyword>
<feature type="region of interest" description="Disordered" evidence="1">
    <location>
        <begin position="75"/>
        <end position="97"/>
    </location>
</feature>
<dbReference type="KEGG" id="pmrn:116943294"/>
<dbReference type="Proteomes" id="UP001318040">
    <property type="component" value="Chromosome 17"/>
</dbReference>
<evidence type="ECO:0000313" key="3">
    <source>
        <dbReference type="RefSeq" id="XP_032811921.1"/>
    </source>
</evidence>